<feature type="signal peptide" evidence="1">
    <location>
        <begin position="1"/>
        <end position="21"/>
    </location>
</feature>
<reference evidence="3 4" key="1">
    <citation type="submission" date="2024-04" db="EMBL/GenBank/DDBJ databases">
        <title>Flavobacterium sp. DGU11 16S ribosomal RNA gene Genome sequencing and assembly.</title>
        <authorList>
            <person name="Park S."/>
        </authorList>
    </citation>
    <scope>NUCLEOTIDE SEQUENCE [LARGE SCALE GENOMIC DNA]</scope>
    <source>
        <strain evidence="3 4">DGU11</strain>
    </source>
</reference>
<feature type="domain" description="PKD" evidence="2">
    <location>
        <begin position="65"/>
        <end position="101"/>
    </location>
</feature>
<evidence type="ECO:0000313" key="3">
    <source>
        <dbReference type="EMBL" id="MEL1244938.1"/>
    </source>
</evidence>
<dbReference type="InterPro" id="IPR035986">
    <property type="entry name" value="PKD_dom_sf"/>
</dbReference>
<comment type="caution">
    <text evidence="3">The sequence shown here is derived from an EMBL/GenBank/DDBJ whole genome shotgun (WGS) entry which is preliminary data.</text>
</comment>
<dbReference type="InterPro" id="IPR000601">
    <property type="entry name" value="PKD_dom"/>
</dbReference>
<keyword evidence="1" id="KW-0732">Signal</keyword>
<dbReference type="Gene3D" id="2.60.40.10">
    <property type="entry name" value="Immunoglobulins"/>
    <property type="match status" value="1"/>
</dbReference>
<dbReference type="EMBL" id="JBBYHR010000006">
    <property type="protein sequence ID" value="MEL1244938.1"/>
    <property type="molecule type" value="Genomic_DNA"/>
</dbReference>
<protein>
    <submittedName>
        <fullName evidence="3">T9SS type B sorting domain-containing protein</fullName>
    </submittedName>
</protein>
<dbReference type="InterPro" id="IPR026341">
    <property type="entry name" value="T9SS_type_B"/>
</dbReference>
<sequence length="2269" mass="244686">MKKKLKFLLWTVLLLPGMFFAQTDCESIPAQLTAVTPSDLQNGIYTVDFARPIAMTAGIQMPGIDPAQLTYQWDFGGGAVLYGQSVTFTFIQEGLVTLTLNTIYQGCTTAQAYTFDVQRGAPFQLYSQYNGQYDYTAIGNTLNLQANAGILDNDDCGVLTQSSAGLSLAPGQTITAAYLYWAGSGPADLDVKLNNIDVSAERTFYSTIQLGLANYKPAFGAFADVTGIVNSSGTYTLSSLDISQTLANDPTYCTSGINFAGWSIVVIYMDSTLPYNQVSVYDGFKTVDQYSPLLNIYLDNLNVVDDAGAKIGFLAWEGDMGNSVSESLKVNNTVLGNALNPAGNPFNSTNSFTGASNLWNMDIDYYDIQNYIAIGDTDLDVALTTGQDAVIANNIVVVVNSELPEATIEMIYHTGEEICGNRDIQVIYMAKNDNSTDVLPFGTPISIYADGLLVGSAATTATIPIGGFEVGNVTVTLPPEVPSAFDLSVVIDDDGTGTGTVREINENNNTFTEQIILREGIEPHTVSPLTACHINTAFEAVFDLADAVIPVDGYSYDFYSTYDLAEAEGTAIDNPSQYQSADATVYVRIVDELFPSCYDIEPIVLTVDRGPLHNGPFSYVLCEDIGSTNTAIVSQLTVLAQGLRDSASNEVPLLSEANEDSDLNNYTISYHASWSDALAGDDAIGDGYEATDGGLIYIRIVHNSEGSCPSVALLTFEINNIITASPEPLWVCGQGTSPETGIFNLSEKTDEITAGDASLIVRYYGSYNDAIEGGDNDLPQASYTAPDMTEVYALAEDPILGCRSIEPLQLRAVLLPQAQTPAVLHECDTDGDGQAVFNLDPLLAQVASESGSNQIRVYSSYSGAINAVDTDRVTDTQAYLSQAVFGIQTLYIRLESTSGTLTCPNVLELHLQVDSSPQITVPAPYAVCDNGPDQTDGLASFDLLALNPIILAGLDENDYTLSYHTGNFQNAYDNELGITDPSAHSSGTGTIWARVVSVETGCITVVPAALVVNPLPSVNTDLPAYVSCEVSPGLGLFNLDAIRLDILGNSPGVAVSFYQDQDAAVSGVGAAENTPYQGATGTLYARVAYTATLCAQVISVSLEVLAATTVAAPEPISECDLDGDTVATFDLDPVIAQISGQAGTNMVSVYETYDDAFHSAINNRIVDTDAYENIETDGSQLLYIRVDFPASQSSCFDIVELQLIVHPVPVATEPEPYEMCDNGTNDTDGIAIFDLTILEEGILVTQDAGQFTVTFNNGVGQIANPASYNSASDVIIARVNNNATGCFKEVDVALIVNPLPVANDPDPYTLCDSNNPGDEREVFDLTTKTEEVIGLQDGINVTFFKVYEDAVAGTGPSRILNPEAYTNTSAVETIFVRVTVEETGCYRIVLLDVRVEPIPVLVMPTAEELTVCDTTGLGIGVFDLEALVEDMVNGATDIEVSFHTTYQDAIGGNNPITEDLANYHNVNPFAQFLYVRVVNSTTGCTRLEPYVLSLVVEPAPQVPEHLEDLVQCDDRDANGQDNKAYFDLTVQDAVVHDALGTTPATLTIHYFTSEANAGNGAPRITNPAHYYGAGGQTIWVRVETPDTGCFSITTFQLFLDRPLLLATPTVLALCNESLDPEGNDGQTQFDLTVKDEEILGEFGIGQGMTVAYFEADPRVDPMAVPIDNPTAYTNPPPPLGNPKTLFVMVTTPEGCKSYTTLTIKVLPLPEPDKDASPLVLCDDNNSPDGMELFNLTDAAADIRNNDTTMVLTYYESFDDANNRENQIVNITNYNSGSATIWVRAETNTGNAADPVCYQVVSFELIVNPLPELGEAGVIAPYAICEQNTDGIATFDFNTHMDEILGEDADPADYTITFHRTEADRLAGIAMPYIYTNTSSPNIQNIIVQVINKDTGCTNWAPLTLLVEEAATANPVTETFFECDYDGTNDGRFTFDLTRADDDALGTQNPADYSVTYYTSLEDAEAGDNAIPNPTAFQNTPEYQMIWVRVTNEATVSGCNDITTLELFVERIPEPLLKTDHTTVCIDYRTEENVRPAIIDSGLDTTHTFVWFKDAVEIVGQTGPMLTATEPGNYTVIATSATGCVSDPIAPVTIEKSGPAGPIGHGFVVGNPFGEAQVVTVLAEGFGDYQYSLDNGPWQNSNVFENVSPYQPHTIYVRDTATADPCNDLYLMLDLDGVSPIGYPNFFTPNGDSYHDTWNIFGLDTDENRDAKIYIFDRYGKLLKQISAAGAGWDGTYNGQPMPGDDYWFTVAYTFNGEAREFKAHFALKR</sequence>
<dbReference type="SUPFAM" id="SSF49299">
    <property type="entry name" value="PKD domain"/>
    <property type="match status" value="1"/>
</dbReference>
<gene>
    <name evidence="3" type="ORF">AAEO56_11740</name>
</gene>
<organism evidence="3 4">
    <name type="scientific">Flavobacterium arundinis</name>
    <dbReference type="NCBI Taxonomy" id="3139143"/>
    <lineage>
        <taxon>Bacteria</taxon>
        <taxon>Pseudomonadati</taxon>
        <taxon>Bacteroidota</taxon>
        <taxon>Flavobacteriia</taxon>
        <taxon>Flavobacteriales</taxon>
        <taxon>Flavobacteriaceae</taxon>
        <taxon>Flavobacterium</taxon>
    </lineage>
</organism>
<keyword evidence="4" id="KW-1185">Reference proteome</keyword>
<dbReference type="RefSeq" id="WP_341697253.1">
    <property type="nucleotide sequence ID" value="NZ_JBBYHR010000006.1"/>
</dbReference>
<accession>A0ABU9HXN8</accession>
<dbReference type="Pfam" id="PF13585">
    <property type="entry name" value="CHU_C"/>
    <property type="match status" value="1"/>
</dbReference>
<dbReference type="Proteomes" id="UP001464555">
    <property type="component" value="Unassembled WGS sequence"/>
</dbReference>
<evidence type="ECO:0000259" key="2">
    <source>
        <dbReference type="PROSITE" id="PS50093"/>
    </source>
</evidence>
<name>A0ABU9HXN8_9FLAO</name>
<dbReference type="InterPro" id="IPR013783">
    <property type="entry name" value="Ig-like_fold"/>
</dbReference>
<evidence type="ECO:0000313" key="4">
    <source>
        <dbReference type="Proteomes" id="UP001464555"/>
    </source>
</evidence>
<dbReference type="NCBIfam" id="TIGR04131">
    <property type="entry name" value="Bac_Flav_CTERM"/>
    <property type="match status" value="1"/>
</dbReference>
<evidence type="ECO:0000256" key="1">
    <source>
        <dbReference type="SAM" id="SignalP"/>
    </source>
</evidence>
<dbReference type="PROSITE" id="PS50093">
    <property type="entry name" value="PKD"/>
    <property type="match status" value="1"/>
</dbReference>
<proteinExistence type="predicted"/>
<feature type="chain" id="PRO_5045884948" evidence="1">
    <location>
        <begin position="22"/>
        <end position="2269"/>
    </location>
</feature>